<keyword evidence="1 5" id="KW-0378">Hydrolase</keyword>
<dbReference type="Pfam" id="PF13202">
    <property type="entry name" value="EF-hand_5"/>
    <property type="match status" value="2"/>
</dbReference>
<dbReference type="InterPro" id="IPR002227">
    <property type="entry name" value="Tyrosinase_Cu-bd"/>
</dbReference>
<feature type="region of interest" description="Disordered" evidence="2">
    <location>
        <begin position="18"/>
        <end position="44"/>
    </location>
</feature>
<gene>
    <name evidence="5" type="primary">nlhH_9</name>
    <name evidence="5" type="ORF">Pla8534_50300</name>
</gene>
<evidence type="ECO:0000256" key="1">
    <source>
        <dbReference type="ARBA" id="ARBA00022801"/>
    </source>
</evidence>
<dbReference type="InterPro" id="IPR011992">
    <property type="entry name" value="EF-hand-dom_pair"/>
</dbReference>
<dbReference type="GO" id="GO:0106435">
    <property type="term" value="F:carboxylesterase activity"/>
    <property type="evidence" value="ECO:0007669"/>
    <property type="project" value="UniProtKB-EC"/>
</dbReference>
<feature type="compositionally biased region" description="Polar residues" evidence="2">
    <location>
        <begin position="18"/>
        <end position="28"/>
    </location>
</feature>
<feature type="domain" description="Tyrosinase copper-binding" evidence="4">
    <location>
        <begin position="302"/>
        <end position="313"/>
    </location>
</feature>
<reference evidence="5 6" key="1">
    <citation type="submission" date="2019-02" db="EMBL/GenBank/DDBJ databases">
        <title>Deep-cultivation of Planctomycetes and their phenomic and genomic characterization uncovers novel biology.</title>
        <authorList>
            <person name="Wiegand S."/>
            <person name="Jogler M."/>
            <person name="Boedeker C."/>
            <person name="Pinto D."/>
            <person name="Vollmers J."/>
            <person name="Rivas-Marin E."/>
            <person name="Kohn T."/>
            <person name="Peeters S.H."/>
            <person name="Heuer A."/>
            <person name="Rast P."/>
            <person name="Oberbeckmann S."/>
            <person name="Bunk B."/>
            <person name="Jeske O."/>
            <person name="Meyerdierks A."/>
            <person name="Storesund J.E."/>
            <person name="Kallscheuer N."/>
            <person name="Luecker S."/>
            <person name="Lage O.M."/>
            <person name="Pohl T."/>
            <person name="Merkel B.J."/>
            <person name="Hornburger P."/>
            <person name="Mueller R.-W."/>
            <person name="Bruemmer F."/>
            <person name="Labrenz M."/>
            <person name="Spormann A.M."/>
            <person name="Op den Camp H."/>
            <person name="Overmann J."/>
            <person name="Amann R."/>
            <person name="Jetten M.S.M."/>
            <person name="Mascher T."/>
            <person name="Medema M.H."/>
            <person name="Devos D.P."/>
            <person name="Kaster A.-K."/>
            <person name="Ovreas L."/>
            <person name="Rohde M."/>
            <person name="Galperin M.Y."/>
            <person name="Jogler C."/>
        </authorList>
    </citation>
    <scope>NUCLEOTIDE SEQUENCE [LARGE SCALE GENOMIC DNA]</scope>
    <source>
        <strain evidence="5 6">Pla85_3_4</strain>
    </source>
</reference>
<dbReference type="Gene3D" id="1.10.238.10">
    <property type="entry name" value="EF-hand"/>
    <property type="match status" value="1"/>
</dbReference>
<evidence type="ECO:0000313" key="5">
    <source>
        <dbReference type="EMBL" id="QDU97185.1"/>
    </source>
</evidence>
<organism evidence="5 6">
    <name type="scientific">Lignipirellula cremea</name>
    <dbReference type="NCBI Taxonomy" id="2528010"/>
    <lineage>
        <taxon>Bacteria</taxon>
        <taxon>Pseudomonadati</taxon>
        <taxon>Planctomycetota</taxon>
        <taxon>Planctomycetia</taxon>
        <taxon>Pirellulales</taxon>
        <taxon>Pirellulaceae</taxon>
        <taxon>Lignipirellula</taxon>
    </lineage>
</organism>
<dbReference type="AlphaFoldDB" id="A0A518DZD9"/>
<feature type="compositionally biased region" description="Low complexity" evidence="2">
    <location>
        <begin position="84"/>
        <end position="96"/>
    </location>
</feature>
<feature type="region of interest" description="Disordered" evidence="2">
    <location>
        <begin position="59"/>
        <end position="96"/>
    </location>
</feature>
<dbReference type="SUPFAM" id="SSF53474">
    <property type="entry name" value="alpha/beta-Hydrolases"/>
    <property type="match status" value="1"/>
</dbReference>
<proteinExistence type="predicted"/>
<dbReference type="InterPro" id="IPR002048">
    <property type="entry name" value="EF_hand_dom"/>
</dbReference>
<feature type="chain" id="PRO_5021858727" evidence="3">
    <location>
        <begin position="22"/>
        <end position="385"/>
    </location>
</feature>
<evidence type="ECO:0000313" key="6">
    <source>
        <dbReference type="Proteomes" id="UP000317648"/>
    </source>
</evidence>
<dbReference type="Gene3D" id="3.40.50.1820">
    <property type="entry name" value="alpha/beta hydrolase"/>
    <property type="match status" value="1"/>
</dbReference>
<dbReference type="InterPro" id="IPR049492">
    <property type="entry name" value="BD-FAE-like_dom"/>
</dbReference>
<dbReference type="OrthoDB" id="265201at2"/>
<dbReference type="PANTHER" id="PTHR48081:SF13">
    <property type="entry name" value="ALPHA_BETA HYDROLASE"/>
    <property type="match status" value="1"/>
</dbReference>
<protein>
    <submittedName>
        <fullName evidence="5">Carboxylesterase NlhH</fullName>
        <ecNumber evidence="5">3.1.1.1</ecNumber>
    </submittedName>
</protein>
<dbReference type="PROSITE" id="PS00018">
    <property type="entry name" value="EF_HAND_1"/>
    <property type="match status" value="1"/>
</dbReference>
<sequence precursor="true">MLCRIVLPLLLLALTTGSVLGQPPQGNSPFRRLDRNQDGKLTRDEIPPQLRPLLQRIDTNGDGEVTAEEDRAFTARRRAGQGRPGPMRPGQGRPPAAVVSDKIETLRDLPYAATDNPRQTLDLYLPKERASDGPLPVVVFIHGGGWQNGDKGGGGRMIAPLVESGHYIGVSIGYRLTGEASWPAQIHDCKAAIRWIKANAQKYQLDPEKIGVTGTSAGGHLVAMLGTSGDVPELEGKLGQHLDQNGRVACVVDQYGPSDLLSMGGFHDQAGSPESKLVGGQLTEHQETARQASPSHYVSAGDPPFLLLHGTADNVVPYSQSELLHKLLQKAGVASLLVPIEGAGHGRFRSEEPAQRMRDFFDLHLRGQKVDVSSEPISQTERPGR</sequence>
<dbReference type="GO" id="GO:0005509">
    <property type="term" value="F:calcium ion binding"/>
    <property type="evidence" value="ECO:0007669"/>
    <property type="project" value="InterPro"/>
</dbReference>
<dbReference type="RefSeq" id="WP_145055973.1">
    <property type="nucleotide sequence ID" value="NZ_CP036433.1"/>
</dbReference>
<dbReference type="CDD" id="cd00051">
    <property type="entry name" value="EFh"/>
    <property type="match status" value="1"/>
</dbReference>
<keyword evidence="6" id="KW-1185">Reference proteome</keyword>
<evidence type="ECO:0000256" key="2">
    <source>
        <dbReference type="SAM" id="MobiDB-lite"/>
    </source>
</evidence>
<dbReference type="InterPro" id="IPR018247">
    <property type="entry name" value="EF_Hand_1_Ca_BS"/>
</dbReference>
<evidence type="ECO:0000259" key="4">
    <source>
        <dbReference type="PROSITE" id="PS00498"/>
    </source>
</evidence>
<dbReference type="EMBL" id="CP036433">
    <property type="protein sequence ID" value="QDU97185.1"/>
    <property type="molecule type" value="Genomic_DNA"/>
</dbReference>
<dbReference type="Proteomes" id="UP000317648">
    <property type="component" value="Chromosome"/>
</dbReference>
<dbReference type="PANTHER" id="PTHR48081">
    <property type="entry name" value="AB HYDROLASE SUPERFAMILY PROTEIN C4A8.06C"/>
    <property type="match status" value="1"/>
</dbReference>
<dbReference type="KEGG" id="lcre:Pla8534_50300"/>
<dbReference type="InterPro" id="IPR050300">
    <property type="entry name" value="GDXG_lipolytic_enzyme"/>
</dbReference>
<dbReference type="GO" id="GO:0016491">
    <property type="term" value="F:oxidoreductase activity"/>
    <property type="evidence" value="ECO:0007669"/>
    <property type="project" value="InterPro"/>
</dbReference>
<dbReference type="Pfam" id="PF20434">
    <property type="entry name" value="BD-FAE"/>
    <property type="match status" value="1"/>
</dbReference>
<feature type="signal peptide" evidence="3">
    <location>
        <begin position="1"/>
        <end position="21"/>
    </location>
</feature>
<dbReference type="InterPro" id="IPR029058">
    <property type="entry name" value="AB_hydrolase_fold"/>
</dbReference>
<feature type="compositionally biased region" description="Basic and acidic residues" evidence="2">
    <location>
        <begin position="31"/>
        <end position="44"/>
    </location>
</feature>
<accession>A0A518DZD9</accession>
<keyword evidence="3" id="KW-0732">Signal</keyword>
<dbReference type="PROSITE" id="PS00498">
    <property type="entry name" value="TYROSINASE_2"/>
    <property type="match status" value="1"/>
</dbReference>
<evidence type="ECO:0000256" key="3">
    <source>
        <dbReference type="SAM" id="SignalP"/>
    </source>
</evidence>
<dbReference type="EC" id="3.1.1.1" evidence="5"/>
<name>A0A518DZD9_9BACT</name>
<dbReference type="SUPFAM" id="SSF47473">
    <property type="entry name" value="EF-hand"/>
    <property type="match status" value="1"/>
</dbReference>